<organism evidence="2 3">
    <name type="scientific">Marilutibacter chinensis</name>
    <dbReference type="NCBI Taxonomy" id="2912247"/>
    <lineage>
        <taxon>Bacteria</taxon>
        <taxon>Pseudomonadati</taxon>
        <taxon>Pseudomonadota</taxon>
        <taxon>Gammaproteobacteria</taxon>
        <taxon>Lysobacterales</taxon>
        <taxon>Lysobacteraceae</taxon>
        <taxon>Marilutibacter</taxon>
    </lineage>
</organism>
<comment type="caution">
    <text evidence="2">The sequence shown here is derived from an EMBL/GenBank/DDBJ whole genome shotgun (WGS) entry which is preliminary data.</text>
</comment>
<keyword evidence="1" id="KW-0472">Membrane</keyword>
<proteinExistence type="predicted"/>
<keyword evidence="3" id="KW-1185">Reference proteome</keyword>
<accession>A0ABS9HQJ8</accession>
<dbReference type="RefSeq" id="WP_237052786.1">
    <property type="nucleotide sequence ID" value="NZ_JAKJPO010000001.1"/>
</dbReference>
<dbReference type="Proteomes" id="UP001430796">
    <property type="component" value="Unassembled WGS sequence"/>
</dbReference>
<reference evidence="2" key="1">
    <citation type="submission" date="2022-01" db="EMBL/GenBank/DDBJ databases">
        <title>Lysobacter chinensis sp. nov., a bacterium isolated from cow dung compost.</title>
        <authorList>
            <person name="Liu Y."/>
        </authorList>
    </citation>
    <scope>NUCLEOTIDE SEQUENCE</scope>
    <source>
        <strain evidence="2">TLK-CK17</strain>
    </source>
</reference>
<evidence type="ECO:0000313" key="3">
    <source>
        <dbReference type="Proteomes" id="UP001430796"/>
    </source>
</evidence>
<reference evidence="2" key="2">
    <citation type="submission" date="2022-01" db="EMBL/GenBank/DDBJ databases">
        <authorList>
            <person name="Zhou L.Y."/>
        </authorList>
    </citation>
    <scope>NUCLEOTIDE SEQUENCE</scope>
    <source>
        <strain evidence="2">TLK-CK17</strain>
    </source>
</reference>
<keyword evidence="1" id="KW-0812">Transmembrane</keyword>
<dbReference type="EMBL" id="JAKJPO010000001">
    <property type="protein sequence ID" value="MCF7220397.1"/>
    <property type="molecule type" value="Genomic_DNA"/>
</dbReference>
<name>A0ABS9HQJ8_9GAMM</name>
<sequence length="70" mass="7347">MEETAYLVLHCKASDFDAATGECVSPFYGPASTFPPPMDVGEALLIFAAIGSCWGIGYMIKLSGRAARSG</sequence>
<protein>
    <submittedName>
        <fullName evidence="2">Uncharacterized protein</fullName>
    </submittedName>
</protein>
<evidence type="ECO:0000256" key="1">
    <source>
        <dbReference type="SAM" id="Phobius"/>
    </source>
</evidence>
<keyword evidence="1" id="KW-1133">Transmembrane helix</keyword>
<feature type="transmembrane region" description="Helical" evidence="1">
    <location>
        <begin position="43"/>
        <end position="60"/>
    </location>
</feature>
<gene>
    <name evidence="2" type="ORF">L3V18_01130</name>
</gene>
<evidence type="ECO:0000313" key="2">
    <source>
        <dbReference type="EMBL" id="MCF7220397.1"/>
    </source>
</evidence>